<accession>A0A3M7TTL5</accession>
<evidence type="ECO:0000256" key="1">
    <source>
        <dbReference type="ARBA" id="ARBA00022553"/>
    </source>
</evidence>
<keyword evidence="4" id="KW-1185">Reference proteome</keyword>
<dbReference type="PANTHER" id="PTHR33745">
    <property type="entry name" value="RSBT ANTAGONIST PROTEIN RSBS-RELATED"/>
    <property type="match status" value="1"/>
</dbReference>
<dbReference type="InterPro" id="IPR002645">
    <property type="entry name" value="STAS_dom"/>
</dbReference>
<dbReference type="Proteomes" id="UP000278746">
    <property type="component" value="Unassembled WGS sequence"/>
</dbReference>
<dbReference type="Pfam" id="PF01740">
    <property type="entry name" value="STAS"/>
    <property type="match status" value="1"/>
</dbReference>
<comment type="caution">
    <text evidence="3">The sequence shown here is derived from an EMBL/GenBank/DDBJ whole genome shotgun (WGS) entry which is preliminary data.</text>
</comment>
<gene>
    <name evidence="3" type="ORF">EBO34_01290</name>
</gene>
<dbReference type="PROSITE" id="PS50801">
    <property type="entry name" value="STAS"/>
    <property type="match status" value="1"/>
</dbReference>
<dbReference type="AlphaFoldDB" id="A0A3M7TTL5"/>
<evidence type="ECO:0000313" key="3">
    <source>
        <dbReference type="EMBL" id="RNA68629.1"/>
    </source>
</evidence>
<dbReference type="RefSeq" id="WP_122896155.1">
    <property type="nucleotide sequence ID" value="NZ_RHIB01000001.1"/>
</dbReference>
<protein>
    <submittedName>
        <fullName evidence="3">STAS domain-containing protein</fullName>
    </submittedName>
</protein>
<dbReference type="Gene3D" id="3.30.750.24">
    <property type="entry name" value="STAS domain"/>
    <property type="match status" value="1"/>
</dbReference>
<evidence type="ECO:0000259" key="2">
    <source>
        <dbReference type="PROSITE" id="PS50801"/>
    </source>
</evidence>
<proteinExistence type="predicted"/>
<dbReference type="PANTHER" id="PTHR33745:SF3">
    <property type="entry name" value="RSBT CO-ANTAGONIST PROTEIN RSBRC"/>
    <property type="match status" value="1"/>
</dbReference>
<reference evidence="3 4" key="1">
    <citation type="submission" date="2018-10" db="EMBL/GenBank/DDBJ databases">
        <title>Bacillus Keqinensis sp. nov., a moderately halophilic bacterium isolated from a saline-alkaline lake.</title>
        <authorList>
            <person name="Wang H."/>
        </authorList>
    </citation>
    <scope>NUCLEOTIDE SEQUENCE [LARGE SCALE GENOMIC DNA]</scope>
    <source>
        <strain evidence="3 4">KQ-3</strain>
    </source>
</reference>
<dbReference type="OrthoDB" id="9800154at2"/>
<feature type="domain" description="STAS" evidence="2">
    <location>
        <begin position="164"/>
        <end position="275"/>
    </location>
</feature>
<evidence type="ECO:0000313" key="4">
    <source>
        <dbReference type="Proteomes" id="UP000278746"/>
    </source>
</evidence>
<dbReference type="SUPFAM" id="SSF52091">
    <property type="entry name" value="SpoIIaa-like"/>
    <property type="match status" value="1"/>
</dbReference>
<dbReference type="InterPro" id="IPR051932">
    <property type="entry name" value="Bact_StressResp_Reg"/>
</dbReference>
<organism evidence="3 4">
    <name type="scientific">Alteribacter keqinensis</name>
    <dbReference type="NCBI Taxonomy" id="2483800"/>
    <lineage>
        <taxon>Bacteria</taxon>
        <taxon>Bacillati</taxon>
        <taxon>Bacillota</taxon>
        <taxon>Bacilli</taxon>
        <taxon>Bacillales</taxon>
        <taxon>Bacillaceae</taxon>
        <taxon>Alteribacter</taxon>
    </lineage>
</organism>
<keyword evidence="1" id="KW-0597">Phosphoprotein</keyword>
<dbReference type="InterPro" id="IPR036513">
    <property type="entry name" value="STAS_dom_sf"/>
</dbReference>
<dbReference type="EMBL" id="RHIB01000001">
    <property type="protein sequence ID" value="RNA68629.1"/>
    <property type="molecule type" value="Genomic_DNA"/>
</dbReference>
<sequence length="297" mass="32981">MMSENHMVKIGEAIIERSEELSIRLSREHDGKYSSSQSLSYSAEETIEHRKGFFVLLGEALLTGDIEEKLNQVYMWGKNAGKEAVKHGISADTAVLSLNPIRKALYEAIREEFNKLGLGFDAYFDVSDRLDPILDHAVYSFTQAFVEYNDETFSQAQDELLELSVPVVPLTGNVAILPVIGTIDTFRSKKMLDQALERGTELGLSYMIIDLSGVHMIDTAVAHNLFQLNDALKIVGIKAIISGLRPELAQTIVSLGISFNHMTVTNSLEQALMKTGLTIQPEDTVETKENFKKGLLI</sequence>
<dbReference type="CDD" id="cd07041">
    <property type="entry name" value="STAS_RsbR_RsbS_like"/>
    <property type="match status" value="1"/>
</dbReference>
<name>A0A3M7TTL5_9BACI</name>